<name>A0A327S014_9SPHI</name>
<accession>A0A327S014</accession>
<keyword evidence="3" id="KW-0346">Stress response</keyword>
<dbReference type="EMBL" id="QLLR01000042">
    <property type="protein sequence ID" value="RAJ21988.1"/>
    <property type="molecule type" value="Genomic_DNA"/>
</dbReference>
<dbReference type="InterPro" id="IPR053147">
    <property type="entry name" value="Hsp_HslJ-like"/>
</dbReference>
<evidence type="ECO:0000313" key="3">
    <source>
        <dbReference type="EMBL" id="RAJ21988.1"/>
    </source>
</evidence>
<comment type="caution">
    <text evidence="3">The sequence shown here is derived from an EMBL/GenBank/DDBJ whole genome shotgun (WGS) entry which is preliminary data.</text>
</comment>
<dbReference type="Proteomes" id="UP000249754">
    <property type="component" value="Unassembled WGS sequence"/>
</dbReference>
<proteinExistence type="predicted"/>
<gene>
    <name evidence="3" type="ORF">LY11_04958</name>
</gene>
<dbReference type="Gene3D" id="2.40.128.270">
    <property type="match status" value="1"/>
</dbReference>
<dbReference type="InterPro" id="IPR005184">
    <property type="entry name" value="DUF306_Meta_HslJ"/>
</dbReference>
<dbReference type="InterPro" id="IPR025485">
    <property type="entry name" value="DUF4377"/>
</dbReference>
<dbReference type="STRING" id="188932.AY601_3874"/>
<dbReference type="Pfam" id="PF03724">
    <property type="entry name" value="META"/>
    <property type="match status" value="1"/>
</dbReference>
<sequence>MGMFIVYEHPFFYIYGKVAIPASCWGNTAHKMKTQLKNFSTKLILTLAFIAGLSSYSKAEDIRMVVKEERANCTGMGPQTCYLVKYTTSKDWEFFYGGIVGFTYQPGYRYTLLVSRTKRANVPADASSYIYKVKRVLKRQKISRGIESTLTNTAEANFVFNHRWNLIQLNGITQEQSPAYLIFHREDQRFNGSAGCNNIFGSYEFSKGAITFKQIGSTMMACSEEKMKLENDFVNLLNDKTFRYDIADQTLNFYLGNKLVAMFGMTDLETGTQ</sequence>
<feature type="domain" description="DUF4377" evidence="2">
    <location>
        <begin position="66"/>
        <end position="138"/>
    </location>
</feature>
<feature type="domain" description="DUF306" evidence="1">
    <location>
        <begin position="161"/>
        <end position="253"/>
    </location>
</feature>
<dbReference type="PANTHER" id="PTHR35535">
    <property type="entry name" value="HEAT SHOCK PROTEIN HSLJ"/>
    <property type="match status" value="1"/>
</dbReference>
<dbReference type="AlphaFoldDB" id="A0A327S014"/>
<evidence type="ECO:0000259" key="2">
    <source>
        <dbReference type="Pfam" id="PF14302"/>
    </source>
</evidence>
<dbReference type="OrthoDB" id="880459at2"/>
<reference evidence="3 4" key="1">
    <citation type="submission" date="2018-06" db="EMBL/GenBank/DDBJ databases">
        <title>Genomic Encyclopedia of Archaeal and Bacterial Type Strains, Phase II (KMG-II): from individual species to whole genera.</title>
        <authorList>
            <person name="Goeker M."/>
        </authorList>
    </citation>
    <scope>NUCLEOTIDE SEQUENCE [LARGE SCALE GENOMIC DNA]</scope>
    <source>
        <strain evidence="3 4">DSM 14825</strain>
    </source>
</reference>
<protein>
    <submittedName>
        <fullName evidence="3">Heat shock protein HslJ</fullName>
    </submittedName>
</protein>
<evidence type="ECO:0000313" key="4">
    <source>
        <dbReference type="Proteomes" id="UP000249754"/>
    </source>
</evidence>
<dbReference type="InterPro" id="IPR038670">
    <property type="entry name" value="HslJ-like_sf"/>
</dbReference>
<dbReference type="PANTHER" id="PTHR35535:SF1">
    <property type="entry name" value="HEAT SHOCK PROTEIN HSLJ"/>
    <property type="match status" value="1"/>
</dbReference>
<evidence type="ECO:0000259" key="1">
    <source>
        <dbReference type="Pfam" id="PF03724"/>
    </source>
</evidence>
<organism evidence="3 4">
    <name type="scientific">Pedobacter cryoconitis</name>
    <dbReference type="NCBI Taxonomy" id="188932"/>
    <lineage>
        <taxon>Bacteria</taxon>
        <taxon>Pseudomonadati</taxon>
        <taxon>Bacteroidota</taxon>
        <taxon>Sphingobacteriia</taxon>
        <taxon>Sphingobacteriales</taxon>
        <taxon>Sphingobacteriaceae</taxon>
        <taxon>Pedobacter</taxon>
    </lineage>
</organism>
<dbReference type="Pfam" id="PF14302">
    <property type="entry name" value="DUF4377"/>
    <property type="match status" value="1"/>
</dbReference>